<evidence type="ECO:0000256" key="2">
    <source>
        <dbReference type="SAM" id="MobiDB-lite"/>
    </source>
</evidence>
<proteinExistence type="predicted"/>
<dbReference type="KEGG" id="mmir:HLA87_00330"/>
<organism evidence="4 5">
    <name type="scientific">Mycoplasma miroungigenitalium</name>
    <dbReference type="NCBI Taxonomy" id="754515"/>
    <lineage>
        <taxon>Bacteria</taxon>
        <taxon>Bacillati</taxon>
        <taxon>Mycoplasmatota</taxon>
        <taxon>Mollicutes</taxon>
        <taxon>Mycoplasmataceae</taxon>
        <taxon>Mycoplasma</taxon>
    </lineage>
</organism>
<feature type="region of interest" description="Disordered" evidence="2">
    <location>
        <begin position="261"/>
        <end position="291"/>
    </location>
</feature>
<evidence type="ECO:0000256" key="3">
    <source>
        <dbReference type="SAM" id="SignalP"/>
    </source>
</evidence>
<sequence>MKKKRLILELTTGAVATVAIVVLAGMSAQSCTQTKNEKTKNEDLTKELASIKNLNTNLTKTVDDLKLENAKLKTNNTSTQNDNLQVKEVVKASLPKLSITIPSISEKYANEVTENDLQTTIDDGFNIKVRQFKIDTNDDTKLTLIFDIVHGDTMIENINLNFQGFKHFNTFDSKESKMVQLKAVLFPEIQKEPAKTYLLAFQNDKTFKQMNLDKFKQSVEKLKTNADYSSIPNIETLELVDIIMHTYKSKADFDAQKELELKDKTSHSRPKRAQNNPDDQGKDLPAPPVDNEEDEVNVILAARPYRVIELIYTIKNGIYVDKISIKRSLEEILALSNKTSEYDKIMNETNSLDNWTNDDFNKLKSSHTFDDTITETRLSSLIKLLTTSKSN</sequence>
<evidence type="ECO:0000313" key="4">
    <source>
        <dbReference type="EMBL" id="QJR43259.1"/>
    </source>
</evidence>
<feature type="coiled-coil region" evidence="1">
    <location>
        <begin position="34"/>
        <end position="82"/>
    </location>
</feature>
<dbReference type="AlphaFoldDB" id="A0A6M4JB12"/>
<gene>
    <name evidence="4" type="ORF">HLA87_00330</name>
</gene>
<name>A0A6M4JB12_9MOLU</name>
<evidence type="ECO:0000313" key="5">
    <source>
        <dbReference type="Proteomes" id="UP000500686"/>
    </source>
</evidence>
<evidence type="ECO:0000256" key="1">
    <source>
        <dbReference type="SAM" id="Coils"/>
    </source>
</evidence>
<keyword evidence="5" id="KW-1185">Reference proteome</keyword>
<reference evidence="4 5" key="1">
    <citation type="submission" date="2020-05" db="EMBL/GenBank/DDBJ databases">
        <title>Novel Mycoplasma species detected in Mirounga angustirostris (northern elephant seal) from the USA.</title>
        <authorList>
            <person name="Volokhov D.V."/>
        </authorList>
    </citation>
    <scope>NUCLEOTIDE SEQUENCE [LARGE SCALE GENOMIC DNA]</scope>
    <source>
        <strain evidence="4 5">Mirounga ES2806-GEN</strain>
    </source>
</reference>
<feature type="chain" id="PRO_5026786152" description="Lipoprotein" evidence="3">
    <location>
        <begin position="25"/>
        <end position="391"/>
    </location>
</feature>
<dbReference type="EMBL" id="CP053096">
    <property type="protein sequence ID" value="QJR43259.1"/>
    <property type="molecule type" value="Genomic_DNA"/>
</dbReference>
<accession>A0A6M4JB12</accession>
<evidence type="ECO:0008006" key="6">
    <source>
        <dbReference type="Google" id="ProtNLM"/>
    </source>
</evidence>
<protein>
    <recommendedName>
        <fullName evidence="6">Lipoprotein</fullName>
    </recommendedName>
</protein>
<dbReference type="PROSITE" id="PS51257">
    <property type="entry name" value="PROKAR_LIPOPROTEIN"/>
    <property type="match status" value="1"/>
</dbReference>
<feature type="signal peptide" evidence="3">
    <location>
        <begin position="1"/>
        <end position="24"/>
    </location>
</feature>
<keyword evidence="3" id="KW-0732">Signal</keyword>
<keyword evidence="1" id="KW-0175">Coiled coil</keyword>
<dbReference type="RefSeq" id="WP_171110812.1">
    <property type="nucleotide sequence ID" value="NZ_CP053096.1"/>
</dbReference>
<dbReference type="Proteomes" id="UP000500686">
    <property type="component" value="Chromosome"/>
</dbReference>